<evidence type="ECO:0000313" key="2">
    <source>
        <dbReference type="EMBL" id="KNC31037.1"/>
    </source>
</evidence>
<accession>A0A0L0CFQ6</accession>
<dbReference type="EMBL" id="JRES01000455">
    <property type="protein sequence ID" value="KNC31037.1"/>
    <property type="molecule type" value="Genomic_DNA"/>
</dbReference>
<keyword evidence="3" id="KW-1185">Reference proteome</keyword>
<sequence length="78" mass="9057">MDDILSLSGTVIIFLRLFIILVIPWTFKILKFSIADAVEGLVIFLASVFRKKIWILLQQNIKKNRIPEENVIDTELIE</sequence>
<keyword evidence="1" id="KW-1133">Transmembrane helix</keyword>
<name>A0A0L0CFQ6_LUCCU</name>
<keyword evidence="1" id="KW-0812">Transmembrane</keyword>
<comment type="caution">
    <text evidence="2">The sequence shown here is derived from an EMBL/GenBank/DDBJ whole genome shotgun (WGS) entry which is preliminary data.</text>
</comment>
<reference evidence="2 3" key="1">
    <citation type="journal article" date="2015" name="Nat. Commun.">
        <title>Lucilia cuprina genome unlocks parasitic fly biology to underpin future interventions.</title>
        <authorList>
            <person name="Anstead C.A."/>
            <person name="Korhonen P.K."/>
            <person name="Young N.D."/>
            <person name="Hall R.S."/>
            <person name="Jex A.R."/>
            <person name="Murali S.C."/>
            <person name="Hughes D.S."/>
            <person name="Lee S.F."/>
            <person name="Perry T."/>
            <person name="Stroehlein A.J."/>
            <person name="Ansell B.R."/>
            <person name="Breugelmans B."/>
            <person name="Hofmann A."/>
            <person name="Qu J."/>
            <person name="Dugan S."/>
            <person name="Lee S.L."/>
            <person name="Chao H."/>
            <person name="Dinh H."/>
            <person name="Han Y."/>
            <person name="Doddapaneni H.V."/>
            <person name="Worley K.C."/>
            <person name="Muzny D.M."/>
            <person name="Ioannidis P."/>
            <person name="Waterhouse R.M."/>
            <person name="Zdobnov E.M."/>
            <person name="James P.J."/>
            <person name="Bagnall N.H."/>
            <person name="Kotze A.C."/>
            <person name="Gibbs R.A."/>
            <person name="Richards S."/>
            <person name="Batterham P."/>
            <person name="Gasser R.B."/>
        </authorList>
    </citation>
    <scope>NUCLEOTIDE SEQUENCE [LARGE SCALE GENOMIC DNA]</scope>
    <source>
        <strain evidence="2 3">LS</strain>
        <tissue evidence="2">Full body</tissue>
    </source>
</reference>
<feature type="transmembrane region" description="Helical" evidence="1">
    <location>
        <begin position="7"/>
        <end position="26"/>
    </location>
</feature>
<proteinExistence type="predicted"/>
<gene>
    <name evidence="2" type="ORF">FF38_03779</name>
</gene>
<organism evidence="2 3">
    <name type="scientific">Lucilia cuprina</name>
    <name type="common">Green bottle fly</name>
    <name type="synonym">Australian sheep blowfly</name>
    <dbReference type="NCBI Taxonomy" id="7375"/>
    <lineage>
        <taxon>Eukaryota</taxon>
        <taxon>Metazoa</taxon>
        <taxon>Ecdysozoa</taxon>
        <taxon>Arthropoda</taxon>
        <taxon>Hexapoda</taxon>
        <taxon>Insecta</taxon>
        <taxon>Pterygota</taxon>
        <taxon>Neoptera</taxon>
        <taxon>Endopterygota</taxon>
        <taxon>Diptera</taxon>
        <taxon>Brachycera</taxon>
        <taxon>Muscomorpha</taxon>
        <taxon>Oestroidea</taxon>
        <taxon>Calliphoridae</taxon>
        <taxon>Luciliinae</taxon>
        <taxon>Lucilia</taxon>
    </lineage>
</organism>
<dbReference type="OrthoDB" id="7857589at2759"/>
<feature type="transmembrane region" description="Helical" evidence="1">
    <location>
        <begin position="32"/>
        <end position="49"/>
    </location>
</feature>
<dbReference type="AlphaFoldDB" id="A0A0L0CFQ6"/>
<protein>
    <submittedName>
        <fullName evidence="2">Uncharacterized protein</fullName>
    </submittedName>
</protein>
<keyword evidence="1" id="KW-0472">Membrane</keyword>
<evidence type="ECO:0000313" key="3">
    <source>
        <dbReference type="Proteomes" id="UP000037069"/>
    </source>
</evidence>
<dbReference type="Proteomes" id="UP000037069">
    <property type="component" value="Unassembled WGS sequence"/>
</dbReference>
<evidence type="ECO:0000256" key="1">
    <source>
        <dbReference type="SAM" id="Phobius"/>
    </source>
</evidence>